<gene>
    <name evidence="1" type="ORF">SDC9_211760</name>
</gene>
<accession>A0A645JK77</accession>
<protein>
    <submittedName>
        <fullName evidence="1">Uncharacterized protein</fullName>
    </submittedName>
</protein>
<dbReference type="AlphaFoldDB" id="A0A645JK77"/>
<name>A0A645JK77_9ZZZZ</name>
<dbReference type="EMBL" id="VSSQ01144268">
    <property type="protein sequence ID" value="MPN63991.1"/>
    <property type="molecule type" value="Genomic_DNA"/>
</dbReference>
<proteinExistence type="predicted"/>
<evidence type="ECO:0000313" key="1">
    <source>
        <dbReference type="EMBL" id="MPN63991.1"/>
    </source>
</evidence>
<organism evidence="1">
    <name type="scientific">bioreactor metagenome</name>
    <dbReference type="NCBI Taxonomy" id="1076179"/>
    <lineage>
        <taxon>unclassified sequences</taxon>
        <taxon>metagenomes</taxon>
        <taxon>ecological metagenomes</taxon>
    </lineage>
</organism>
<sequence>MVTRDTDLVELLQVGRVNREKFNPLINGKPFVLCLQQYPVVKGEPADIAFKVPVLIIFHRSCFVTF</sequence>
<reference evidence="1" key="1">
    <citation type="submission" date="2019-08" db="EMBL/GenBank/DDBJ databases">
        <authorList>
            <person name="Kucharzyk K."/>
            <person name="Murdoch R.W."/>
            <person name="Higgins S."/>
            <person name="Loffler F."/>
        </authorList>
    </citation>
    <scope>NUCLEOTIDE SEQUENCE</scope>
</reference>
<comment type="caution">
    <text evidence="1">The sequence shown here is derived from an EMBL/GenBank/DDBJ whole genome shotgun (WGS) entry which is preliminary data.</text>
</comment>